<sequence>MSEVATSEVPNGAQPQAIDVEVIDIKIQLPSCINKSTTSTISVPSTLNATLGELKQSLAIIHILRNFTSYDIFYHSTNLSKQFDDLFTLESIIEELNVTLDKATTADANRSISLSLKEKSYTLSSVYEHLEKFRESIGLNFLDKNAFSSGTLSGATKFNSLGLKEVQQQVEEPQEKKETSEEKSEEKKEPEQPAPLSPEDKEVLASISSSIYSLTDSLAEYASFKSAYSQLKVPVKSLSLSQWAPVPPSQRVKGDLLYLTIQTLENDTVNITCHMSGFFVNKCSIATFNPSLKVNEVGKYHKDFNLFDLVSSLSPLFSRTIEENEQKLSVFSPNYPEAYLIPSNSFVAHPWCISPQELTTSVKPDISRSQLPLLYNGVDGSSNVRDWNEDIQSIKELSKESIDERILREQLLNKSSFEFTKIATETAMNIIRGDVPSINPQDEPERNVYLRNGIFYFMNVNDSGAFDHTGSNEAARYTSSKDLASIKMLNKFDVPGVCSLVTCIVDYMGKRIVCQAPVPGIFNSEQQEEPESEEADENSGNKVSYGLSVDRTAIYEDKSFEKVLKPIAEALHIKSHEVGVSKDVVGNLVLSRDTKGIKGSDGRKYLMDLYRTTPVDIEFIEENWNENTESSYPHRETVLRHEAVEEWWKRKVSVLIKAEADRLEKDGEKAKEGEEKPQLVIPSDKIVFNPDSFAHGNTSVNVEDENEVRELSKFIKEQLIPEFLNETASQIAPFDGSHLSKSLHDQGINLRYLGYVAEKALEKKNEEQTAFENVVRNNKEKIERRKAEEKNREEKKDEEKKDDNKDEKKDDESSNGKFELTLANLDTLYKISIQEMVARASKHLLRQLSSGLPIYLTSHFVSHFHNCLLGGSISSAPEVHIEPEMAGLFSDEDLAFSKLTSNQVVEMVTKEVFIRFRYTLPKNWQSELVRPAQLLREIAIKYGIQWKAQTYGFNKEEFEKSKNALSEVSTISTSTSSSKKSKNKKKPTSAQVVTKARTSIFIGEDIVSFVPIVKDSTYKSTLLDEIYEAARVHIYKNETEVGLTLLNELISFSEQIYGRVHPETTKFYGSIAQIYSELNLKFEACNFARKTCILSERISGFDSFNSVLAYINSSFYEGANNDPVSSFKLYSRVISDWNRVYGSNHPSSINTISNLAETLSTHQLFTESHALYQKVLEVSDELNGELSQVSGMIRYRFARSIFTSGDIQGSLEQFKKANEIFNLSIGPDDVFSKETNELVSKFEDHLKYIAEQKKNVAQQQAQQQIAAQQALQQQVQAKPATGKKSGKKQQQVPVSDPAIASQSVDEILKFINGSNPSKKKTKKSKK</sequence>
<dbReference type="InterPro" id="IPR025697">
    <property type="entry name" value="CLU_dom"/>
</dbReference>
<dbReference type="GO" id="GO:0007005">
    <property type="term" value="P:mitochondrion organization"/>
    <property type="evidence" value="ECO:0007669"/>
    <property type="project" value="UniProtKB-UniRule"/>
</dbReference>
<gene>
    <name evidence="2" type="primary">CLU1</name>
    <name evidence="2" type="synonym">TIF31</name>
    <name evidence="5" type="ORF">CLIB1423_01S04566</name>
</gene>
<name>A0A9P0QKH9_9ASCO</name>
<dbReference type="InterPro" id="IPR027523">
    <property type="entry name" value="CLU_prot"/>
</dbReference>
<dbReference type="Pfam" id="PF12807">
    <property type="entry name" value="eIF3_p135"/>
    <property type="match status" value="1"/>
</dbReference>
<dbReference type="CDD" id="cd15466">
    <property type="entry name" value="CLU-central"/>
    <property type="match status" value="1"/>
</dbReference>
<dbReference type="InterPro" id="IPR011990">
    <property type="entry name" value="TPR-like_helical_dom_sf"/>
</dbReference>
<evidence type="ECO:0000313" key="5">
    <source>
        <dbReference type="EMBL" id="CAH2350191.1"/>
    </source>
</evidence>
<feature type="compositionally biased region" description="Basic and acidic residues" evidence="3">
    <location>
        <begin position="783"/>
        <end position="814"/>
    </location>
</feature>
<dbReference type="InterPro" id="IPR033646">
    <property type="entry name" value="CLU-central"/>
</dbReference>
<evidence type="ECO:0000313" key="6">
    <source>
        <dbReference type="Proteomes" id="UP000837801"/>
    </source>
</evidence>
<comment type="similarity">
    <text evidence="2">Belongs to the CLU family.</text>
</comment>
<proteinExistence type="inferred from homology"/>
<comment type="function">
    <text evidence="2">mRNA-binding protein involved in proper cytoplasmic distribution of mitochondria.</text>
</comment>
<dbReference type="GO" id="GO:0003729">
    <property type="term" value="F:mRNA binding"/>
    <property type="evidence" value="ECO:0007669"/>
    <property type="project" value="TreeGrafter"/>
</dbReference>
<comment type="caution">
    <text evidence="5">The sequence shown here is derived from an EMBL/GenBank/DDBJ whole genome shotgun (WGS) entry which is preliminary data.</text>
</comment>
<feature type="domain" description="Clu" evidence="4">
    <location>
        <begin position="365"/>
        <end position="620"/>
    </location>
</feature>
<dbReference type="PANTHER" id="PTHR12601:SF6">
    <property type="entry name" value="CLUSTERED MITOCHONDRIA PROTEIN HOMOLOG"/>
    <property type="match status" value="1"/>
</dbReference>
<keyword evidence="6" id="KW-1185">Reference proteome</keyword>
<comment type="subunit">
    <text evidence="2">May associate with the eukaryotic translation initiation factor 3 (eIF-3) complex.</text>
</comment>
<dbReference type="PANTHER" id="PTHR12601">
    <property type="entry name" value="EUKARYOTIC TRANSLATION INITIATION FACTOR 3 SUBUNIT EIF-3"/>
    <property type="match status" value="1"/>
</dbReference>
<evidence type="ECO:0000256" key="3">
    <source>
        <dbReference type="SAM" id="MobiDB-lite"/>
    </source>
</evidence>
<feature type="region of interest" description="Disordered" evidence="3">
    <location>
        <begin position="525"/>
        <end position="544"/>
    </location>
</feature>
<dbReference type="InterPro" id="IPR023231">
    <property type="entry name" value="GSKIP_dom_sf"/>
</dbReference>
<reference evidence="5" key="1">
    <citation type="submission" date="2022-03" db="EMBL/GenBank/DDBJ databases">
        <authorList>
            <person name="Legras J.-L."/>
            <person name="Devillers H."/>
            <person name="Grondin C."/>
        </authorList>
    </citation>
    <scope>NUCLEOTIDE SEQUENCE</scope>
    <source>
        <strain evidence="5">CLIB 1423</strain>
    </source>
</reference>
<feature type="region of interest" description="Disordered" evidence="3">
    <location>
        <begin position="1276"/>
        <end position="1298"/>
    </location>
</feature>
<dbReference type="Proteomes" id="UP000837801">
    <property type="component" value="Unassembled WGS sequence"/>
</dbReference>
<accession>A0A9P0QKH9</accession>
<dbReference type="OrthoDB" id="1414216at2759"/>
<feature type="compositionally biased region" description="Basic and acidic residues" evidence="3">
    <location>
        <begin position="173"/>
        <end position="191"/>
    </location>
</feature>
<feature type="region of interest" description="Disordered" evidence="3">
    <location>
        <begin position="167"/>
        <end position="200"/>
    </location>
</feature>
<evidence type="ECO:0000259" key="4">
    <source>
        <dbReference type="PROSITE" id="PS51823"/>
    </source>
</evidence>
<dbReference type="InterPro" id="IPR028275">
    <property type="entry name" value="CLU_N"/>
</dbReference>
<dbReference type="Pfam" id="PF15044">
    <property type="entry name" value="CLU_N"/>
    <property type="match status" value="1"/>
</dbReference>
<comment type="subcellular location">
    <subcellularLocation>
        <location evidence="2">Cytoplasm</location>
    </subcellularLocation>
</comment>
<dbReference type="GO" id="GO:0005737">
    <property type="term" value="C:cytoplasm"/>
    <property type="evidence" value="ECO:0007669"/>
    <property type="project" value="UniProtKB-SubCell"/>
</dbReference>
<evidence type="ECO:0000256" key="2">
    <source>
        <dbReference type="HAMAP-Rule" id="MF_03013"/>
    </source>
</evidence>
<evidence type="ECO:0000256" key="1">
    <source>
        <dbReference type="ARBA" id="ARBA00022490"/>
    </source>
</evidence>
<feature type="compositionally biased region" description="Acidic residues" evidence="3">
    <location>
        <begin position="526"/>
        <end position="537"/>
    </location>
</feature>
<keyword evidence="2" id="KW-0694">RNA-binding</keyword>
<dbReference type="HAMAP" id="MF_03013">
    <property type="entry name" value="CLU"/>
    <property type="match status" value="1"/>
</dbReference>
<dbReference type="Gene3D" id="1.25.40.10">
    <property type="entry name" value="Tetratricopeptide repeat domain"/>
    <property type="match status" value="1"/>
</dbReference>
<dbReference type="SUPFAM" id="SSF48452">
    <property type="entry name" value="TPR-like"/>
    <property type="match status" value="1"/>
</dbReference>
<keyword evidence="1 2" id="KW-0963">Cytoplasm</keyword>
<dbReference type="EMBL" id="CAKXYY010000001">
    <property type="protein sequence ID" value="CAH2350191.1"/>
    <property type="molecule type" value="Genomic_DNA"/>
</dbReference>
<dbReference type="PROSITE" id="PS51823">
    <property type="entry name" value="CLU"/>
    <property type="match status" value="1"/>
</dbReference>
<dbReference type="Pfam" id="PF13236">
    <property type="entry name" value="CLU"/>
    <property type="match status" value="1"/>
</dbReference>
<dbReference type="GO" id="GO:0048312">
    <property type="term" value="P:intracellular distribution of mitochondria"/>
    <property type="evidence" value="ECO:0007669"/>
    <property type="project" value="TreeGrafter"/>
</dbReference>
<dbReference type="SUPFAM" id="SSF103107">
    <property type="entry name" value="Hypothetical protein c14orf129, hspc210"/>
    <property type="match status" value="1"/>
</dbReference>
<feature type="region of interest" description="Disordered" evidence="3">
    <location>
        <begin position="783"/>
        <end position="815"/>
    </location>
</feature>
<organism evidence="5 6">
    <name type="scientific">[Candida] railenensis</name>
    <dbReference type="NCBI Taxonomy" id="45579"/>
    <lineage>
        <taxon>Eukaryota</taxon>
        <taxon>Fungi</taxon>
        <taxon>Dikarya</taxon>
        <taxon>Ascomycota</taxon>
        <taxon>Saccharomycotina</taxon>
        <taxon>Pichiomycetes</taxon>
        <taxon>Debaryomycetaceae</taxon>
        <taxon>Kurtzmaniella</taxon>
    </lineage>
</organism>
<protein>
    <recommendedName>
        <fullName evidence="2">Clustered mitochondria protein homolog</fullName>
    </recommendedName>
    <alternativeName>
        <fullName evidence="2">Protein TIF31 homolog</fullName>
    </alternativeName>
</protein>